<dbReference type="SUPFAM" id="SSF51395">
    <property type="entry name" value="FMN-linked oxidoreductases"/>
    <property type="match status" value="1"/>
</dbReference>
<dbReference type="Proteomes" id="UP000501648">
    <property type="component" value="Chromosome"/>
</dbReference>
<accession>A0A6M3ZU77</accession>
<sequence length="385" mass="41735">MTDLMAPLFAPLQLRSVRLRNRIVMAPMTRNFSPAGVPGPDVAAYYRRRAEADTGLIITEGVGIDHPAALGEAGIGESDLPDMHGAAALAGWRHVVEQVHEAGGVIFPQLWHQGPMRMAGTGRHPQVASSRPSGLWGPAGGLTSSPADYVEKMLVPTAPMSEAEIADVIAAYGRSAAHARDIGVDGIALHGGHGYLLDSFMWEQTNRRTDMWGGDRPRRSRFAAEVVKAVRAAIGPDLPILYRFSQWKQQDFKARLAHTPQELEEILSPLADAGVDVFDASARYFHRAEFPGSELNLAGWARKVTGKLSMTVGGVGLDNGYYDARANGGSNANNNLVWLAERFARGEFDLVGVGRSLLHDPAWTRKARNGEPFLPFDQKSLATLT</sequence>
<gene>
    <name evidence="3" type="ORF">C798_14810</name>
</gene>
<dbReference type="PANTHER" id="PTHR22893:SF55">
    <property type="entry name" value="OXIDOREDUCTASE-RELATED"/>
    <property type="match status" value="1"/>
</dbReference>
<dbReference type="InterPro" id="IPR045247">
    <property type="entry name" value="Oye-like"/>
</dbReference>
<evidence type="ECO:0000313" key="3">
    <source>
        <dbReference type="EMBL" id="QJQ01460.1"/>
    </source>
</evidence>
<feature type="region of interest" description="Disordered" evidence="1">
    <location>
        <begin position="119"/>
        <end position="138"/>
    </location>
</feature>
<dbReference type="InterPro" id="IPR013785">
    <property type="entry name" value="Aldolase_TIM"/>
</dbReference>
<evidence type="ECO:0000256" key="1">
    <source>
        <dbReference type="SAM" id="MobiDB-lite"/>
    </source>
</evidence>
<evidence type="ECO:0000313" key="4">
    <source>
        <dbReference type="Proteomes" id="UP000501648"/>
    </source>
</evidence>
<feature type="domain" description="NADH:flavin oxidoreductase/NADH oxidase N-terminal" evidence="2">
    <location>
        <begin position="8"/>
        <end position="370"/>
    </location>
</feature>
<dbReference type="GO" id="GO:0005829">
    <property type="term" value="C:cytosol"/>
    <property type="evidence" value="ECO:0007669"/>
    <property type="project" value="TreeGrafter"/>
</dbReference>
<dbReference type="CDD" id="cd04747">
    <property type="entry name" value="OYE_like_5_FMN"/>
    <property type="match status" value="1"/>
</dbReference>
<name>A0A6M3ZU77_9BURK</name>
<proteinExistence type="predicted"/>
<dbReference type="EMBL" id="CP008956">
    <property type="protein sequence ID" value="QJQ01460.1"/>
    <property type="molecule type" value="Genomic_DNA"/>
</dbReference>
<protein>
    <submittedName>
        <fullName evidence="3">12-oxophytodienoate reductase</fullName>
    </submittedName>
</protein>
<dbReference type="AlphaFoldDB" id="A0A6M3ZU77"/>
<dbReference type="GO" id="GO:0016491">
    <property type="term" value="F:oxidoreductase activity"/>
    <property type="evidence" value="ECO:0007669"/>
    <property type="project" value="InterPro"/>
</dbReference>
<dbReference type="InterPro" id="IPR001155">
    <property type="entry name" value="OxRdtase_FMN_N"/>
</dbReference>
<reference evidence="3 4" key="1">
    <citation type="journal article" date="2012" name="J. Bacteriol.">
        <title>Genome sequence of the pathogenic Herbaspirillum seropedicae strain Os34, isolated from rice roots.</title>
        <authorList>
            <person name="Ye W."/>
            <person name="Ye S."/>
            <person name="Liu J."/>
            <person name="Chang S."/>
            <person name="Chen M."/>
            <person name="Zhu B."/>
            <person name="Guo L."/>
            <person name="An Q."/>
        </authorList>
    </citation>
    <scope>NUCLEOTIDE SEQUENCE [LARGE SCALE GENOMIC DNA]</scope>
    <source>
        <strain evidence="3 4">Os34</strain>
    </source>
</reference>
<evidence type="ECO:0000259" key="2">
    <source>
        <dbReference type="Pfam" id="PF00724"/>
    </source>
</evidence>
<dbReference type="Pfam" id="PF00724">
    <property type="entry name" value="Oxidored_FMN"/>
    <property type="match status" value="1"/>
</dbReference>
<dbReference type="Gene3D" id="3.20.20.70">
    <property type="entry name" value="Aldolase class I"/>
    <property type="match status" value="1"/>
</dbReference>
<organism evidence="3 4">
    <name type="scientific">Herbaspirillum rubrisubalbicans Os34</name>
    <dbReference type="NCBI Taxonomy" id="1235827"/>
    <lineage>
        <taxon>Bacteria</taxon>
        <taxon>Pseudomonadati</taxon>
        <taxon>Pseudomonadota</taxon>
        <taxon>Betaproteobacteria</taxon>
        <taxon>Burkholderiales</taxon>
        <taxon>Oxalobacteraceae</taxon>
        <taxon>Herbaspirillum</taxon>
    </lineage>
</organism>
<dbReference type="GO" id="GO:0010181">
    <property type="term" value="F:FMN binding"/>
    <property type="evidence" value="ECO:0007669"/>
    <property type="project" value="InterPro"/>
</dbReference>
<dbReference type="RefSeq" id="WP_017450475.1">
    <property type="nucleotide sequence ID" value="NZ_CP008956.1"/>
</dbReference>
<dbReference type="PANTHER" id="PTHR22893">
    <property type="entry name" value="NADH OXIDOREDUCTASE-RELATED"/>
    <property type="match status" value="1"/>
</dbReference>